<sequence length="396" mass="42956">MKPTCSSSGPQVGRVTGRHLKWFVPTLVAIAVVFGFYYTTSGAAANYQVEIDKTNNKLHLYKDGELKKTYPVATGRTEELTPEGTFTMVVKINKPGWKNIPGGDPNNPLGEKWMGLSVNGDNGRTYGIHGTNKPESIGTHASSGCVRMKKEDLIELYNTIPEGTPVWIHKGASNGKWSGDPSFAVQPTEGKVKVTVNLANVRTGPSIGAFIIQQEKTGIVLELTGFVKDWYQVKLENGKIGFIHNSTVTKVSGQPSETPTSSFVSKSGTVVTTENVVNIRSNPSLSAPIVQKVKQGTKIALTGENKDWFRVQLTTGYTAYVHKSVAKISAPAPVQKQMVTVTVNLANIRNAPSQKATIIMRVAKGTKLERTGTNGEWFIVKLKDGRTGFIHNSVAK</sequence>
<evidence type="ECO:0000256" key="10">
    <source>
        <dbReference type="SAM" id="Phobius"/>
    </source>
</evidence>
<evidence type="ECO:0000256" key="6">
    <source>
        <dbReference type="ARBA" id="ARBA00022984"/>
    </source>
</evidence>
<evidence type="ECO:0000256" key="1">
    <source>
        <dbReference type="ARBA" id="ARBA00004752"/>
    </source>
</evidence>
<dbReference type="SMART" id="SM00287">
    <property type="entry name" value="SH3b"/>
    <property type="match status" value="3"/>
</dbReference>
<comment type="pathway">
    <text evidence="1 9">Cell wall biogenesis; peptidoglycan biosynthesis.</text>
</comment>
<dbReference type="AlphaFoldDB" id="A0AA45WMQ5"/>
<dbReference type="PANTHER" id="PTHR30582">
    <property type="entry name" value="L,D-TRANSPEPTIDASE"/>
    <property type="match status" value="1"/>
</dbReference>
<dbReference type="FunFam" id="2.40.440.10:FF:000003">
    <property type="entry name" value="L,D-transpeptidase YciB"/>
    <property type="match status" value="1"/>
</dbReference>
<evidence type="ECO:0000256" key="2">
    <source>
        <dbReference type="ARBA" id="ARBA00005992"/>
    </source>
</evidence>
<name>A0AA45WMQ5_9BACL</name>
<dbReference type="Pfam" id="PF08239">
    <property type="entry name" value="SH3_3"/>
    <property type="match status" value="3"/>
</dbReference>
<dbReference type="InterPro" id="IPR038063">
    <property type="entry name" value="Transpep_catalytic_dom"/>
</dbReference>
<dbReference type="SUPFAM" id="SSF141523">
    <property type="entry name" value="L,D-transpeptidase catalytic domain-like"/>
    <property type="match status" value="1"/>
</dbReference>
<dbReference type="GO" id="GO:0071972">
    <property type="term" value="F:peptidoglycan L,D-transpeptidase activity"/>
    <property type="evidence" value="ECO:0007669"/>
    <property type="project" value="TreeGrafter"/>
</dbReference>
<evidence type="ECO:0000259" key="11">
    <source>
        <dbReference type="PROSITE" id="PS51781"/>
    </source>
</evidence>
<dbReference type="CDD" id="cd16913">
    <property type="entry name" value="YkuD_like"/>
    <property type="match status" value="1"/>
</dbReference>
<proteinExistence type="inferred from homology"/>
<keyword evidence="10" id="KW-1133">Transmembrane helix</keyword>
<evidence type="ECO:0000256" key="7">
    <source>
        <dbReference type="ARBA" id="ARBA00023316"/>
    </source>
</evidence>
<organism evidence="13 14">
    <name type="scientific">Laceyella tengchongensis</name>
    <dbReference type="NCBI Taxonomy" id="574699"/>
    <lineage>
        <taxon>Bacteria</taxon>
        <taxon>Bacillati</taxon>
        <taxon>Bacillota</taxon>
        <taxon>Bacilli</taxon>
        <taxon>Bacillales</taxon>
        <taxon>Thermoactinomycetaceae</taxon>
        <taxon>Laceyella</taxon>
    </lineage>
</organism>
<dbReference type="GO" id="GO:0008360">
    <property type="term" value="P:regulation of cell shape"/>
    <property type="evidence" value="ECO:0007669"/>
    <property type="project" value="UniProtKB-UniRule"/>
</dbReference>
<dbReference type="GO" id="GO:0018104">
    <property type="term" value="P:peptidoglycan-protein cross-linking"/>
    <property type="evidence" value="ECO:0007669"/>
    <property type="project" value="TreeGrafter"/>
</dbReference>
<dbReference type="Gene3D" id="2.40.440.10">
    <property type="entry name" value="L,D-transpeptidase catalytic domain-like"/>
    <property type="match status" value="1"/>
</dbReference>
<keyword evidence="7 9" id="KW-0961">Cell wall biogenesis/degradation</keyword>
<dbReference type="PROSITE" id="PS51781">
    <property type="entry name" value="SH3B"/>
    <property type="match status" value="3"/>
</dbReference>
<evidence type="ECO:0000259" key="12">
    <source>
        <dbReference type="PROSITE" id="PS52029"/>
    </source>
</evidence>
<evidence type="ECO:0000313" key="14">
    <source>
        <dbReference type="Proteomes" id="UP001157946"/>
    </source>
</evidence>
<dbReference type="InterPro" id="IPR050979">
    <property type="entry name" value="LD-transpeptidase"/>
</dbReference>
<keyword evidence="14" id="KW-1185">Reference proteome</keyword>
<dbReference type="InterPro" id="IPR003646">
    <property type="entry name" value="SH3-like_bac-type"/>
</dbReference>
<keyword evidence="6 9" id="KW-0573">Peptidoglycan synthesis</keyword>
<keyword evidence="5 9" id="KW-0133">Cell shape</keyword>
<dbReference type="PANTHER" id="PTHR30582:SF4">
    <property type="entry name" value="L,D-TRANSPEPTIDASE YQJB-RELATED"/>
    <property type="match status" value="1"/>
</dbReference>
<evidence type="ECO:0000256" key="8">
    <source>
        <dbReference type="ARBA" id="ARBA00060592"/>
    </source>
</evidence>
<feature type="domain" description="L,D-TPase catalytic" evidence="12">
    <location>
        <begin position="47"/>
        <end position="169"/>
    </location>
</feature>
<dbReference type="GO" id="GO:0016740">
    <property type="term" value="F:transferase activity"/>
    <property type="evidence" value="ECO:0007669"/>
    <property type="project" value="UniProtKB-KW"/>
</dbReference>
<feature type="domain" description="SH3b" evidence="11">
    <location>
        <begin position="336"/>
        <end position="396"/>
    </location>
</feature>
<keyword evidence="3" id="KW-0808">Transferase</keyword>
<keyword evidence="10" id="KW-0472">Membrane</keyword>
<gene>
    <name evidence="13" type="ORF">SAMN06265361_102671</name>
</gene>
<comment type="caution">
    <text evidence="13">The sequence shown here is derived from an EMBL/GenBank/DDBJ whole genome shotgun (WGS) entry which is preliminary data.</text>
</comment>
<dbReference type="Gene3D" id="2.30.30.40">
    <property type="entry name" value="SH3 Domains"/>
    <property type="match status" value="3"/>
</dbReference>
<dbReference type="GO" id="GO:0071555">
    <property type="term" value="P:cell wall organization"/>
    <property type="evidence" value="ECO:0007669"/>
    <property type="project" value="UniProtKB-UniRule"/>
</dbReference>
<keyword evidence="10" id="KW-0812">Transmembrane</keyword>
<keyword evidence="4" id="KW-0378">Hydrolase</keyword>
<comment type="similarity">
    <text evidence="2">Belongs to the YkuD family.</text>
</comment>
<feature type="domain" description="SH3b" evidence="11">
    <location>
        <begin position="189"/>
        <end position="252"/>
    </location>
</feature>
<comment type="pathway">
    <text evidence="8">Glycan biosynthesis.</text>
</comment>
<evidence type="ECO:0000256" key="4">
    <source>
        <dbReference type="ARBA" id="ARBA00022801"/>
    </source>
</evidence>
<feature type="transmembrane region" description="Helical" evidence="10">
    <location>
        <begin position="20"/>
        <end position="38"/>
    </location>
</feature>
<dbReference type="GO" id="GO:0005576">
    <property type="term" value="C:extracellular region"/>
    <property type="evidence" value="ECO:0007669"/>
    <property type="project" value="TreeGrafter"/>
</dbReference>
<dbReference type="PROSITE" id="PS52029">
    <property type="entry name" value="LD_TPASE"/>
    <property type="match status" value="1"/>
</dbReference>
<evidence type="ECO:0000256" key="9">
    <source>
        <dbReference type="PROSITE-ProRule" id="PRU01373"/>
    </source>
</evidence>
<dbReference type="EMBL" id="FXTU01000002">
    <property type="protein sequence ID" value="SMP15136.1"/>
    <property type="molecule type" value="Genomic_DNA"/>
</dbReference>
<protein>
    <submittedName>
        <fullName evidence="13">SH3 domain-containing protein</fullName>
    </submittedName>
</protein>
<evidence type="ECO:0000313" key="13">
    <source>
        <dbReference type="EMBL" id="SMP15136.1"/>
    </source>
</evidence>
<feature type="active site" description="Nucleophile" evidence="9">
    <location>
        <position position="145"/>
    </location>
</feature>
<dbReference type="InterPro" id="IPR005490">
    <property type="entry name" value="LD_TPept_cat_dom"/>
</dbReference>
<feature type="active site" description="Proton donor/acceptor" evidence="9">
    <location>
        <position position="129"/>
    </location>
</feature>
<dbReference type="Pfam" id="PF03734">
    <property type="entry name" value="YkuD"/>
    <property type="match status" value="1"/>
</dbReference>
<reference evidence="13" key="1">
    <citation type="submission" date="2017-05" db="EMBL/GenBank/DDBJ databases">
        <authorList>
            <person name="Varghese N."/>
            <person name="Submissions S."/>
        </authorList>
    </citation>
    <scope>NUCLEOTIDE SEQUENCE</scope>
    <source>
        <strain evidence="13">DSM 45262</strain>
    </source>
</reference>
<feature type="domain" description="SH3b" evidence="11">
    <location>
        <begin position="265"/>
        <end position="329"/>
    </location>
</feature>
<dbReference type="Proteomes" id="UP001157946">
    <property type="component" value="Unassembled WGS sequence"/>
</dbReference>
<accession>A0AA45WMQ5</accession>
<evidence type="ECO:0000256" key="5">
    <source>
        <dbReference type="ARBA" id="ARBA00022960"/>
    </source>
</evidence>
<evidence type="ECO:0000256" key="3">
    <source>
        <dbReference type="ARBA" id="ARBA00022679"/>
    </source>
</evidence>